<comment type="caution">
    <text evidence="2">The sequence shown here is derived from an EMBL/GenBank/DDBJ whole genome shotgun (WGS) entry which is preliminary data.</text>
</comment>
<evidence type="ECO:0000256" key="1">
    <source>
        <dbReference type="SAM" id="SignalP"/>
    </source>
</evidence>
<sequence length="240" mass="26973">MIYKIFISTLYLFVSLSFKGNTTNTPKIATNNTAVSNVMSSIDNKIQLVYNSLQTNQFQLPKEECFAEALKGFYELKEKGLIKRDILTLVDFSLSSNAKRLWIINLSTNEILFQSLVAHGRNTGDEFANNFSNTPESFKSSLGFYVTGEVYNGKHGISLKLDGLEKGLNDHARERAVVIHGADYVSESFIKYHKRLGRSQGCPAVPLEFAPEIISLIKGQSCLYIYHPSINNLKQFKLIS</sequence>
<dbReference type="Proteomes" id="UP000249177">
    <property type="component" value="Unassembled WGS sequence"/>
</dbReference>
<name>A0A2W7TUE2_9FLAO</name>
<feature type="signal peptide" evidence="1">
    <location>
        <begin position="1"/>
        <end position="19"/>
    </location>
</feature>
<dbReference type="PANTHER" id="PTHR38477:SF1">
    <property type="entry name" value="MUREIN L,D-TRANSPEPTIDASE CATALYTIC DOMAIN FAMILY PROTEIN"/>
    <property type="match status" value="1"/>
</dbReference>
<dbReference type="AlphaFoldDB" id="A0A2W7TUE2"/>
<feature type="chain" id="PRO_5015986424" description="Murein L,D-transpeptidase catalytic domain family protein" evidence="1">
    <location>
        <begin position="20"/>
        <end position="240"/>
    </location>
</feature>
<evidence type="ECO:0000313" key="2">
    <source>
        <dbReference type="EMBL" id="PZX93628.1"/>
    </source>
</evidence>
<reference evidence="2 3" key="1">
    <citation type="submission" date="2018-06" db="EMBL/GenBank/DDBJ databases">
        <title>Flavobacterium sp IMCC34762, genome.</title>
        <authorList>
            <person name="Joung Y."/>
            <person name="Cho J."/>
            <person name="Song J."/>
        </authorList>
    </citation>
    <scope>NUCLEOTIDE SEQUENCE [LARGE SCALE GENOMIC DNA]</scope>
    <source>
        <strain evidence="2 3">IMCC34762</strain>
    </source>
</reference>
<keyword evidence="1" id="KW-0732">Signal</keyword>
<keyword evidence="3" id="KW-1185">Reference proteome</keyword>
<evidence type="ECO:0000313" key="3">
    <source>
        <dbReference type="Proteomes" id="UP000249177"/>
    </source>
</evidence>
<dbReference type="EMBL" id="QKXH01000005">
    <property type="protein sequence ID" value="PZX93628.1"/>
    <property type="molecule type" value="Genomic_DNA"/>
</dbReference>
<protein>
    <recommendedName>
        <fullName evidence="4">Murein L,D-transpeptidase catalytic domain family protein</fullName>
    </recommendedName>
</protein>
<dbReference type="RefSeq" id="WP_111409874.1">
    <property type="nucleotide sequence ID" value="NZ_QKXH01000005.1"/>
</dbReference>
<evidence type="ECO:0008006" key="4">
    <source>
        <dbReference type="Google" id="ProtNLM"/>
    </source>
</evidence>
<organism evidence="2 3">
    <name type="scientific">Flavobacterium aquariorum</name>
    <dbReference type="NCBI Taxonomy" id="2217670"/>
    <lineage>
        <taxon>Bacteria</taxon>
        <taxon>Pseudomonadati</taxon>
        <taxon>Bacteroidota</taxon>
        <taxon>Flavobacteriia</taxon>
        <taxon>Flavobacteriales</taxon>
        <taxon>Flavobacteriaceae</taxon>
        <taxon>Flavobacterium</taxon>
    </lineage>
</organism>
<proteinExistence type="predicted"/>
<dbReference type="PANTHER" id="PTHR38477">
    <property type="entry name" value="HYPOTHETICAL EXPORTED PROTEIN"/>
    <property type="match status" value="1"/>
</dbReference>
<dbReference type="InterPro" id="IPR032676">
    <property type="entry name" value="YkuD_2"/>
</dbReference>
<gene>
    <name evidence="2" type="ORF">DOS84_09460</name>
</gene>
<dbReference type="Pfam" id="PF13645">
    <property type="entry name" value="YkuD_2"/>
    <property type="match status" value="1"/>
</dbReference>
<dbReference type="OrthoDB" id="9815195at2"/>
<accession>A0A2W7TUE2</accession>